<evidence type="ECO:0000313" key="2">
    <source>
        <dbReference type="EMBL" id="WRT70848.1"/>
    </source>
</evidence>
<gene>
    <name evidence="2" type="ORF">IL334_007847</name>
</gene>
<dbReference type="RefSeq" id="XP_062795587.1">
    <property type="nucleotide sequence ID" value="XM_062939536.1"/>
</dbReference>
<dbReference type="Proteomes" id="UP001329825">
    <property type="component" value="Chromosome 11"/>
</dbReference>
<evidence type="ECO:0000256" key="1">
    <source>
        <dbReference type="SAM" id="MobiDB-lite"/>
    </source>
</evidence>
<feature type="region of interest" description="Disordered" evidence="1">
    <location>
        <begin position="438"/>
        <end position="458"/>
    </location>
</feature>
<keyword evidence="3" id="KW-1185">Reference proteome</keyword>
<sequence>MAAWCSRRNLKVRGCTNIHVSTELIIKGARGEYKESINSQRPYRRVVLLPSHEGADTIEPKYVTLIGESDLVPNRSSLVTRLALDYTTGKRIDDPGAPSERDCIAKTNGKSCNLSWRPVPLDPAPVPLCHSHIRTLAWLRDFDGRDPKQTPLWDSNIISVQDVIDTWQREREYQRLNCGRIEINQAHIYRRCRQEYNDALSQQRSYRPTYLDDSHLESHAIEEGHLQYGEGVAIPLPVRRTGDDSDNDSDKALAGFGQSYDDASAMNTDVDFIARAIASHQHHGVHASEGLDTHYHPTHNPRYRTPAVPSHLSPGSQNHYRGNYPIPMQFRPQNPSEDFLNSGSYIPLSNQRHFPSPLSENSWQTNDFLQTPGHVSGYQQPGGSNFYCPPSTDYDLRNHRTLHLTNSLGTPETGYVAQIPSTYKTDLAMTDISEEAWEDSQRLSRYQQPAPSHSDSTMDHITDEEWDKAQSALAELQINSKLWDGT</sequence>
<feature type="region of interest" description="Disordered" evidence="1">
    <location>
        <begin position="284"/>
        <end position="322"/>
    </location>
</feature>
<accession>A0ABZ1DAA2</accession>
<evidence type="ECO:0000313" key="3">
    <source>
        <dbReference type="Proteomes" id="UP001329825"/>
    </source>
</evidence>
<evidence type="ECO:0008006" key="4">
    <source>
        <dbReference type="Google" id="ProtNLM"/>
    </source>
</evidence>
<name>A0ABZ1DAA2_9TREE</name>
<feature type="compositionally biased region" description="Polar residues" evidence="1">
    <location>
        <begin position="443"/>
        <end position="455"/>
    </location>
</feature>
<organism evidence="2 3">
    <name type="scientific">Kwoniella shivajii</name>
    <dbReference type="NCBI Taxonomy" id="564305"/>
    <lineage>
        <taxon>Eukaryota</taxon>
        <taxon>Fungi</taxon>
        <taxon>Dikarya</taxon>
        <taxon>Basidiomycota</taxon>
        <taxon>Agaricomycotina</taxon>
        <taxon>Tremellomycetes</taxon>
        <taxon>Tremellales</taxon>
        <taxon>Cryptococcaceae</taxon>
        <taxon>Kwoniella</taxon>
    </lineage>
</organism>
<proteinExistence type="predicted"/>
<dbReference type="GeneID" id="87959977"/>
<reference evidence="2 3" key="1">
    <citation type="submission" date="2024-01" db="EMBL/GenBank/DDBJ databases">
        <title>Comparative genomics of Cryptococcus and Kwoniella reveals pathogenesis evolution and contrasting modes of karyotype evolution via chromosome fusion or intercentromeric recombination.</title>
        <authorList>
            <person name="Coelho M.A."/>
            <person name="David-Palma M."/>
            <person name="Shea T."/>
            <person name="Bowers K."/>
            <person name="McGinley-Smith S."/>
            <person name="Mohammad A.W."/>
            <person name="Gnirke A."/>
            <person name="Yurkov A.M."/>
            <person name="Nowrousian M."/>
            <person name="Sun S."/>
            <person name="Cuomo C.A."/>
            <person name="Heitman J."/>
        </authorList>
    </citation>
    <scope>NUCLEOTIDE SEQUENCE [LARGE SCALE GENOMIC DNA]</scope>
    <source>
        <strain evidence="2">CBS 11374</strain>
    </source>
</reference>
<dbReference type="EMBL" id="CP141891">
    <property type="protein sequence ID" value="WRT70848.1"/>
    <property type="molecule type" value="Genomic_DNA"/>
</dbReference>
<protein>
    <recommendedName>
        <fullName evidence="4">HNH nuclease domain-containing protein</fullName>
    </recommendedName>
</protein>